<reference evidence="7" key="1">
    <citation type="submission" date="2016-06" db="EMBL/GenBank/DDBJ databases">
        <title>Complete genome sequence of Actinoalloteichus fjordicus DSM 46855 (=ADI127-17), type strain of the new species Actinoalloteichus fjordicus.</title>
        <authorList>
            <person name="Ruckert C."/>
            <person name="Nouioui I."/>
            <person name="Willmese J."/>
            <person name="van Wezel G."/>
            <person name="Klenk H.-P."/>
            <person name="Kalinowski J."/>
            <person name="Zotchev S.B."/>
        </authorList>
    </citation>
    <scope>NUCLEOTIDE SEQUENCE [LARGE SCALE GENOMIC DNA]</scope>
    <source>
        <strain evidence="7">ADI127-7</strain>
    </source>
</reference>
<dbReference type="SMART" id="SM00941">
    <property type="entry name" value="PYNP_C"/>
    <property type="match status" value="1"/>
</dbReference>
<dbReference type="InterPro" id="IPR017459">
    <property type="entry name" value="Glycosyl_Trfase_fam3_N_dom"/>
</dbReference>
<dbReference type="KEGG" id="acad:UA74_27465"/>
<dbReference type="SUPFAM" id="SSF52418">
    <property type="entry name" value="Nucleoside phosphorylase/phosphoribosyltransferase catalytic domain"/>
    <property type="match status" value="1"/>
</dbReference>
<dbReference type="Pfam" id="PF07831">
    <property type="entry name" value="PYNP_C"/>
    <property type="match status" value="1"/>
</dbReference>
<dbReference type="Proteomes" id="UP000185511">
    <property type="component" value="Chromosome"/>
</dbReference>
<organism evidence="6 7">
    <name type="scientific">Actinoalloteichus fjordicus</name>
    <dbReference type="NCBI Taxonomy" id="1612552"/>
    <lineage>
        <taxon>Bacteria</taxon>
        <taxon>Bacillati</taxon>
        <taxon>Actinomycetota</taxon>
        <taxon>Actinomycetes</taxon>
        <taxon>Pseudonocardiales</taxon>
        <taxon>Pseudonocardiaceae</taxon>
        <taxon>Actinoalloteichus</taxon>
    </lineage>
</organism>
<dbReference type="FunFam" id="1.20.970.10:FF:000004">
    <property type="entry name" value="Thymidine phosphorylase"/>
    <property type="match status" value="1"/>
</dbReference>
<sequence>MHSHRSLPDTATITRIESGDRKGHMMTGRHDAVDVIRTKRDGGRLSDGQIDWVIDAYTRGVVADEQMSALAMAILLNGMDGAETARWTRAMVNSGERLDLTGVDRPTVDKHSTGGVGDKITLPLAPLVATCGAAVPQLSGRGLGHTGGTLDKLESIPGWRAALSPSEIRAQLNSIGAVICAPTDGLAPADRKLYALRDVTGTVESVPLIAGSIMGKKLAEGVDALVLDVKAGSGAFMKTEAAARELARTLVEIGDQHGLRTTALLTDMSTPLGRTVGNAVEVAESIEVLQGGGPADVVTLTVELAREMLRLVGIDVAGAADPAEVLASGRAYETWCRMIQAQGGDPDAPLPTAAHRQEILSETAGTVLRMDAYQVGVAAWRLGAGRARKEDAVSPGAGLRLLAVPGETVAAGQPLFELYTDDLDLVPGALSALAVAVEIGEPVAPTATPPLVTDLIRGTAG</sequence>
<dbReference type="InterPro" id="IPR017872">
    <property type="entry name" value="Pyrmidine_PPase_CS"/>
</dbReference>
<evidence type="ECO:0000256" key="3">
    <source>
        <dbReference type="ARBA" id="ARBA00022676"/>
    </source>
</evidence>
<dbReference type="GO" id="GO:0004645">
    <property type="term" value="F:1,4-alpha-oligoglucan phosphorylase activity"/>
    <property type="evidence" value="ECO:0007669"/>
    <property type="project" value="InterPro"/>
</dbReference>
<dbReference type="EMBL" id="CP016076">
    <property type="protein sequence ID" value="APU17496.1"/>
    <property type="molecule type" value="Genomic_DNA"/>
</dbReference>
<dbReference type="AlphaFoldDB" id="A0AAC9PV09"/>
<dbReference type="NCBIfam" id="TIGR02644">
    <property type="entry name" value="Y_phosphoryl"/>
    <property type="match status" value="1"/>
</dbReference>
<keyword evidence="3 6" id="KW-0328">Glycosyltransferase</keyword>
<dbReference type="InterPro" id="IPR036566">
    <property type="entry name" value="PYNP-like_C_sf"/>
</dbReference>
<proteinExistence type="inferred from homology"/>
<dbReference type="Gene3D" id="1.20.970.10">
    <property type="entry name" value="Transferase, Pyrimidine Nucleoside Phosphorylase, Chain C"/>
    <property type="match status" value="1"/>
</dbReference>
<dbReference type="SUPFAM" id="SSF47648">
    <property type="entry name" value="Nucleoside phosphorylase/phosphoribosyltransferase N-terminal domain"/>
    <property type="match status" value="1"/>
</dbReference>
<evidence type="ECO:0000256" key="1">
    <source>
        <dbReference type="ARBA" id="ARBA00006915"/>
    </source>
</evidence>
<dbReference type="InterPro" id="IPR000312">
    <property type="entry name" value="Glycosyl_Trfase_fam3"/>
</dbReference>
<keyword evidence="7" id="KW-1185">Reference proteome</keyword>
<evidence type="ECO:0000313" key="7">
    <source>
        <dbReference type="Proteomes" id="UP000185511"/>
    </source>
</evidence>
<dbReference type="InterPro" id="IPR018090">
    <property type="entry name" value="Pyrmidine_PPas_bac/euk"/>
</dbReference>
<evidence type="ECO:0000259" key="5">
    <source>
        <dbReference type="SMART" id="SM00941"/>
    </source>
</evidence>
<dbReference type="FunFam" id="3.40.1030.10:FF:000003">
    <property type="entry name" value="Pyrimidine-nucleoside phosphorylase"/>
    <property type="match status" value="1"/>
</dbReference>
<dbReference type="NCBIfam" id="NF004490">
    <property type="entry name" value="PRK05820.1"/>
    <property type="match status" value="1"/>
</dbReference>
<dbReference type="InterPro" id="IPR035902">
    <property type="entry name" value="Nuc_phospho_transferase"/>
</dbReference>
<dbReference type="PANTHER" id="PTHR10515">
    <property type="entry name" value="THYMIDINE PHOSPHORYLASE"/>
    <property type="match status" value="1"/>
</dbReference>
<dbReference type="GO" id="GO:0005829">
    <property type="term" value="C:cytosol"/>
    <property type="evidence" value="ECO:0007669"/>
    <property type="project" value="TreeGrafter"/>
</dbReference>
<evidence type="ECO:0000313" key="6">
    <source>
        <dbReference type="EMBL" id="APU17496.1"/>
    </source>
</evidence>
<dbReference type="InterPro" id="IPR013102">
    <property type="entry name" value="PYNP_C"/>
</dbReference>
<protein>
    <submittedName>
        <fullName evidence="6">Pyrimidine-nucleoside phosphorylase</fullName>
        <ecNumber evidence="6">2.4.2.4</ecNumber>
    </submittedName>
</protein>
<dbReference type="GO" id="GO:0006213">
    <property type="term" value="P:pyrimidine nucleoside metabolic process"/>
    <property type="evidence" value="ECO:0007669"/>
    <property type="project" value="InterPro"/>
</dbReference>
<dbReference type="Pfam" id="PF02885">
    <property type="entry name" value="Glycos_trans_3N"/>
    <property type="match status" value="1"/>
</dbReference>
<evidence type="ECO:0000256" key="2">
    <source>
        <dbReference type="ARBA" id="ARBA00011738"/>
    </source>
</evidence>
<feature type="domain" description="Pyrimidine nucleoside phosphorylase C-terminal" evidence="5">
    <location>
        <begin position="366"/>
        <end position="440"/>
    </location>
</feature>
<dbReference type="GO" id="GO:0009032">
    <property type="term" value="F:thymidine phosphorylase activity"/>
    <property type="evidence" value="ECO:0007669"/>
    <property type="project" value="UniProtKB-EC"/>
</dbReference>
<comment type="subunit">
    <text evidence="2">Homodimer.</text>
</comment>
<dbReference type="EC" id="2.4.2.4" evidence="6"/>
<dbReference type="InterPro" id="IPR036320">
    <property type="entry name" value="Glycosyl_Trfase_fam3_N_dom_sf"/>
</dbReference>
<dbReference type="PANTHER" id="PTHR10515:SF0">
    <property type="entry name" value="THYMIDINE PHOSPHORYLASE"/>
    <property type="match status" value="1"/>
</dbReference>
<accession>A0AAC9PV09</accession>
<evidence type="ECO:0000256" key="4">
    <source>
        <dbReference type="ARBA" id="ARBA00022679"/>
    </source>
</evidence>
<dbReference type="InterPro" id="IPR000053">
    <property type="entry name" value="Thymidine/pyrmidine_PPase"/>
</dbReference>
<keyword evidence="4 6" id="KW-0808">Transferase</keyword>
<comment type="similarity">
    <text evidence="1">Belongs to the thymidine/pyrimidine-nucleoside phosphorylase family.</text>
</comment>
<name>A0AAC9PV09_9PSEU</name>
<dbReference type="Gene3D" id="3.40.1030.10">
    <property type="entry name" value="Nucleoside phosphorylase/phosphoribosyltransferase catalytic domain"/>
    <property type="match status" value="1"/>
</dbReference>
<dbReference type="Gene3D" id="3.90.1170.30">
    <property type="entry name" value="Pyrimidine nucleoside phosphorylase-like, C-terminal domain"/>
    <property type="match status" value="1"/>
</dbReference>
<gene>
    <name evidence="6" type="ORF">UA74_27465</name>
</gene>
<dbReference type="Pfam" id="PF00591">
    <property type="entry name" value="Glycos_transf_3"/>
    <property type="match status" value="1"/>
</dbReference>
<dbReference type="SUPFAM" id="SSF54680">
    <property type="entry name" value="Pyrimidine nucleoside phosphorylase C-terminal domain"/>
    <property type="match status" value="1"/>
</dbReference>
<dbReference type="PROSITE" id="PS00647">
    <property type="entry name" value="THYMID_PHOSPHORYLASE"/>
    <property type="match status" value="1"/>
</dbReference>
<dbReference type="GO" id="GO:0006206">
    <property type="term" value="P:pyrimidine nucleobase metabolic process"/>
    <property type="evidence" value="ECO:0007669"/>
    <property type="project" value="InterPro"/>
</dbReference>
<dbReference type="PIRSF" id="PIRSF000478">
    <property type="entry name" value="TP_PyNP"/>
    <property type="match status" value="1"/>
</dbReference>